<feature type="region of interest" description="Disordered" evidence="1">
    <location>
        <begin position="113"/>
        <end position="132"/>
    </location>
</feature>
<gene>
    <name evidence="2" type="ORF">PIB30_074671</name>
</gene>
<evidence type="ECO:0000313" key="2">
    <source>
        <dbReference type="EMBL" id="MED6211535.1"/>
    </source>
</evidence>
<evidence type="ECO:0000313" key="3">
    <source>
        <dbReference type="Proteomes" id="UP001341840"/>
    </source>
</evidence>
<organism evidence="2 3">
    <name type="scientific">Stylosanthes scabra</name>
    <dbReference type="NCBI Taxonomy" id="79078"/>
    <lineage>
        <taxon>Eukaryota</taxon>
        <taxon>Viridiplantae</taxon>
        <taxon>Streptophyta</taxon>
        <taxon>Embryophyta</taxon>
        <taxon>Tracheophyta</taxon>
        <taxon>Spermatophyta</taxon>
        <taxon>Magnoliopsida</taxon>
        <taxon>eudicotyledons</taxon>
        <taxon>Gunneridae</taxon>
        <taxon>Pentapetalae</taxon>
        <taxon>rosids</taxon>
        <taxon>fabids</taxon>
        <taxon>Fabales</taxon>
        <taxon>Fabaceae</taxon>
        <taxon>Papilionoideae</taxon>
        <taxon>50 kb inversion clade</taxon>
        <taxon>dalbergioids sensu lato</taxon>
        <taxon>Dalbergieae</taxon>
        <taxon>Pterocarpus clade</taxon>
        <taxon>Stylosanthes</taxon>
    </lineage>
</organism>
<sequence>MESIRWAEWASLRAATIMKSIEPRLMAADHWEGRCIKLNGDLKALDLQRIEAEKGKLVAEQARVKAESDLKSLSGKLEVLEREKVQEAERWKDRESELEGEIRDLRKSVADEKARADKAEASLAESERSHDEVVQMAEDSVVATERALKDQISLLLSDFDISQLGAFKGKGGEFLKLRASLKPSDLSV</sequence>
<dbReference type="EMBL" id="JASCZI010242589">
    <property type="protein sequence ID" value="MED6211535.1"/>
    <property type="molecule type" value="Genomic_DNA"/>
</dbReference>
<reference evidence="2 3" key="1">
    <citation type="journal article" date="2023" name="Plants (Basel)">
        <title>Bridging the Gap: Combining Genomics and Transcriptomics Approaches to Understand Stylosanthes scabra, an Orphan Legume from the Brazilian Caatinga.</title>
        <authorList>
            <person name="Ferreira-Neto J.R.C."/>
            <person name="da Silva M.D."/>
            <person name="Binneck E."/>
            <person name="de Melo N.F."/>
            <person name="da Silva R.H."/>
            <person name="de Melo A.L.T.M."/>
            <person name="Pandolfi V."/>
            <person name="Bustamante F.O."/>
            <person name="Brasileiro-Vidal A.C."/>
            <person name="Benko-Iseppon A.M."/>
        </authorList>
    </citation>
    <scope>NUCLEOTIDE SEQUENCE [LARGE SCALE GENOMIC DNA]</scope>
    <source>
        <tissue evidence="2">Leaves</tissue>
    </source>
</reference>
<keyword evidence="3" id="KW-1185">Reference proteome</keyword>
<name>A0ABU6YQA3_9FABA</name>
<protein>
    <submittedName>
        <fullName evidence="2">Uncharacterized protein</fullName>
    </submittedName>
</protein>
<dbReference type="Proteomes" id="UP001341840">
    <property type="component" value="Unassembled WGS sequence"/>
</dbReference>
<accession>A0ABU6YQA3</accession>
<evidence type="ECO:0000256" key="1">
    <source>
        <dbReference type="SAM" id="MobiDB-lite"/>
    </source>
</evidence>
<comment type="caution">
    <text evidence="2">The sequence shown here is derived from an EMBL/GenBank/DDBJ whole genome shotgun (WGS) entry which is preliminary data.</text>
</comment>
<proteinExistence type="predicted"/>